<comment type="caution">
    <text evidence="1">The sequence shown here is derived from an EMBL/GenBank/DDBJ whole genome shotgun (WGS) entry which is preliminary data.</text>
</comment>
<dbReference type="Proteomes" id="UP001165541">
    <property type="component" value="Unassembled WGS sequence"/>
</dbReference>
<accession>A0ABT0YPH5</accession>
<dbReference type="RefSeq" id="WP_251779087.1">
    <property type="nucleotide sequence ID" value="NZ_JAMKFE010000007.1"/>
</dbReference>
<protein>
    <recommendedName>
        <fullName evidence="3">Restriction endonuclease</fullName>
    </recommendedName>
</protein>
<dbReference type="EMBL" id="JAMKFE010000007">
    <property type="protein sequence ID" value="MCM5680635.1"/>
    <property type="molecule type" value="Genomic_DNA"/>
</dbReference>
<sequence length="295" mass="32713">MRSTDRYRFAVAKAMRDHDFYWLAERFGEHFYIQWKICKDRFTKSKGAIELGSLESVVKSAVVNCNKENPHYPLQFVALRGAYDIVCNGLGLGTVFQSSQLTDPLLNEIVILKANKVCEYVRDTQGTVVNRYVYRAVGNDPGKALGYRQSGMFASGVTDATRKTDYYAYTEVKATKGSKAVTRSMAEHVMGWKPSMFLSFTTIAKGASNPKGDAFGDVIVKIDLMELKTRGITFTYLGTKEGALLLAKEVTGKSGAGKQAFEDITRTKEVLVEGWVPPEALCSISCKGEIIWAKS</sequence>
<gene>
    <name evidence="1" type="ORF">M8A51_14000</name>
</gene>
<name>A0ABT0YPH5_9BURK</name>
<organism evidence="1 2">
    <name type="scientific">Caldimonas mangrovi</name>
    <dbReference type="NCBI Taxonomy" id="2944811"/>
    <lineage>
        <taxon>Bacteria</taxon>
        <taxon>Pseudomonadati</taxon>
        <taxon>Pseudomonadota</taxon>
        <taxon>Betaproteobacteria</taxon>
        <taxon>Burkholderiales</taxon>
        <taxon>Sphaerotilaceae</taxon>
        <taxon>Caldimonas</taxon>
    </lineage>
</organism>
<keyword evidence="2" id="KW-1185">Reference proteome</keyword>
<evidence type="ECO:0000313" key="1">
    <source>
        <dbReference type="EMBL" id="MCM5680635.1"/>
    </source>
</evidence>
<reference evidence="1" key="1">
    <citation type="submission" date="2022-05" db="EMBL/GenBank/DDBJ databases">
        <title>Schlegelella sp. nov., isolated from mangrove soil.</title>
        <authorList>
            <person name="Liu Y."/>
            <person name="Ge X."/>
            <person name="Liu W."/>
        </authorList>
    </citation>
    <scope>NUCLEOTIDE SEQUENCE</scope>
    <source>
        <strain evidence="1">S2-27</strain>
    </source>
</reference>
<evidence type="ECO:0008006" key="3">
    <source>
        <dbReference type="Google" id="ProtNLM"/>
    </source>
</evidence>
<evidence type="ECO:0000313" key="2">
    <source>
        <dbReference type="Proteomes" id="UP001165541"/>
    </source>
</evidence>
<proteinExistence type="predicted"/>